<keyword evidence="3" id="KW-0732">Signal</keyword>
<comment type="subcellular location">
    <subcellularLocation>
        <location evidence="1">Cell envelope</location>
    </subcellularLocation>
</comment>
<evidence type="ECO:0000256" key="1">
    <source>
        <dbReference type="ARBA" id="ARBA00004196"/>
    </source>
</evidence>
<dbReference type="EMBL" id="CP009238">
    <property type="protein sequence ID" value="AIL32195.1"/>
    <property type="molecule type" value="Genomic_DNA"/>
</dbReference>
<evidence type="ECO:0000256" key="3">
    <source>
        <dbReference type="ARBA" id="ARBA00022729"/>
    </source>
</evidence>
<dbReference type="InterPro" id="IPR018313">
    <property type="entry name" value="SBP_3_CS"/>
</dbReference>
<dbReference type="CDD" id="cd13711">
    <property type="entry name" value="PBP2_Ngo0372_TcyA"/>
    <property type="match status" value="1"/>
</dbReference>
<dbReference type="PANTHER" id="PTHR35936:SF35">
    <property type="entry name" value="L-CYSTINE-BINDING PROTEIN TCYJ"/>
    <property type="match status" value="1"/>
</dbReference>
<dbReference type="HOGENOM" id="CLU_019602_18_5_4"/>
<keyword evidence="7" id="KW-1185">Reference proteome</keyword>
<protein>
    <submittedName>
        <fullName evidence="6">Amino acid ABC transporter substrate-binding protein</fullName>
    </submittedName>
</protein>
<evidence type="ECO:0000313" key="7">
    <source>
        <dbReference type="Proteomes" id="UP000028945"/>
    </source>
</evidence>
<dbReference type="STRING" id="1072685.IX83_01695"/>
<dbReference type="Pfam" id="PF00497">
    <property type="entry name" value="SBP_bac_3"/>
    <property type="match status" value="1"/>
</dbReference>
<dbReference type="PROSITE" id="PS01039">
    <property type="entry name" value="SBP_BACTERIAL_3"/>
    <property type="match status" value="1"/>
</dbReference>
<accession>A0A077DBH6</accession>
<dbReference type="OrthoDB" id="368476at2"/>
<feature type="domain" description="Solute-binding protein family 3/N-terminal" evidence="5">
    <location>
        <begin position="23"/>
        <end position="243"/>
    </location>
</feature>
<evidence type="ECO:0000259" key="5">
    <source>
        <dbReference type="SMART" id="SM00062"/>
    </source>
</evidence>
<dbReference type="InterPro" id="IPR001638">
    <property type="entry name" value="Solute-binding_3/MltF_N"/>
</dbReference>
<organism evidence="6 7">
    <name type="scientific">Basilea psittacipulmonis DSM 24701</name>
    <dbReference type="NCBI Taxonomy" id="1072685"/>
    <lineage>
        <taxon>Bacteria</taxon>
        <taxon>Pseudomonadati</taxon>
        <taxon>Pseudomonadota</taxon>
        <taxon>Betaproteobacteria</taxon>
        <taxon>Burkholderiales</taxon>
        <taxon>Alcaligenaceae</taxon>
        <taxon>Basilea</taxon>
    </lineage>
</organism>
<proteinExistence type="inferred from homology"/>
<comment type="similarity">
    <text evidence="2 4">Belongs to the bacterial solute-binding protein 3 family.</text>
</comment>
<dbReference type="SMART" id="SM00062">
    <property type="entry name" value="PBPb"/>
    <property type="match status" value="1"/>
</dbReference>
<dbReference type="Proteomes" id="UP000028945">
    <property type="component" value="Chromosome"/>
</dbReference>
<evidence type="ECO:0000256" key="2">
    <source>
        <dbReference type="ARBA" id="ARBA00010333"/>
    </source>
</evidence>
<dbReference type="PANTHER" id="PTHR35936">
    <property type="entry name" value="MEMBRANE-BOUND LYTIC MUREIN TRANSGLYCOSYLASE F"/>
    <property type="match status" value="1"/>
</dbReference>
<dbReference type="eggNOG" id="COG0834">
    <property type="taxonomic scope" value="Bacteria"/>
</dbReference>
<gene>
    <name evidence="6" type="ORF">IX83_01695</name>
</gene>
<sequence>MASGNTVAAQASDLLTRIENGGTVSIATEGTYVPFTYHDETGKLTGYDVEVARAVADRLGFKIEFRETSWDSMLAGLKAGRYDLVANQVSLTTPERRATFDKSENYNYSGPMVLTHRDGPVFQDIKEIKGLKAAQTLSSNYGELARDNEAVIVPVDGMAQALTLLNQKRVDLTINNSLALLDYLNTHPNASLQIAWRSSEKNGAGFVANKGQEDALAKISEAVRSLREDGTLKKLSIQFFGEDVSVE</sequence>
<dbReference type="SUPFAM" id="SSF53850">
    <property type="entry name" value="Periplasmic binding protein-like II"/>
    <property type="match status" value="1"/>
</dbReference>
<dbReference type="KEGG" id="bpsi:IX83_01695"/>
<dbReference type="RefSeq" id="WP_038498422.1">
    <property type="nucleotide sequence ID" value="NZ_AFWK01000114.1"/>
</dbReference>
<reference evidence="6 7" key="1">
    <citation type="journal article" date="2014" name="BMC Genomics">
        <title>A genomic perspective on a new bacterial genus and species from the Alcaligenaceae family, Basilea psittacipulmonis.</title>
        <authorList>
            <person name="Whiteson K.L."/>
            <person name="Hernandez D."/>
            <person name="Lazarevic V."/>
            <person name="Gaia N."/>
            <person name="Farinelli L."/>
            <person name="Francois P."/>
            <person name="Pilo P."/>
            <person name="Frey J."/>
            <person name="Schrenzel J."/>
        </authorList>
    </citation>
    <scope>NUCLEOTIDE SEQUENCE [LARGE SCALE GENOMIC DNA]</scope>
    <source>
        <strain evidence="6 7">DSM 24701</strain>
    </source>
</reference>
<evidence type="ECO:0000313" key="6">
    <source>
        <dbReference type="EMBL" id="AIL32195.1"/>
    </source>
</evidence>
<name>A0A077DBH6_9BURK</name>
<evidence type="ECO:0000256" key="4">
    <source>
        <dbReference type="RuleBase" id="RU003744"/>
    </source>
</evidence>
<dbReference type="GO" id="GO:0030313">
    <property type="term" value="C:cell envelope"/>
    <property type="evidence" value="ECO:0007669"/>
    <property type="project" value="UniProtKB-SubCell"/>
</dbReference>
<dbReference type="Gene3D" id="3.40.190.10">
    <property type="entry name" value="Periplasmic binding protein-like II"/>
    <property type="match status" value="2"/>
</dbReference>
<dbReference type="AlphaFoldDB" id="A0A077DBH6"/>